<reference evidence="3 4" key="2">
    <citation type="journal article" date="2012" name="Environ. Microbiol.">
        <title>Characterization of the first alginolytic operons in a marine bacterium: from their emergence in marine Flavobacteriia to their independent transfers to marine Proteobacteria and human gut Bacteroides.</title>
        <authorList>
            <person name="Thomas F."/>
            <person name="Barbeyron T."/>
            <person name="Tonon T."/>
            <person name="Genicot S."/>
            <person name="Czjzek M."/>
            <person name="Michel G."/>
        </authorList>
    </citation>
    <scope>NUCLEOTIDE SEQUENCE [LARGE SCALE GENOMIC DNA]</scope>
    <source>
        <strain evidence="4">DSM 12802 / CCUG 47099 / CIP 106680 / NCIMB 13871 / Dsij</strain>
    </source>
</reference>
<dbReference type="InterPro" id="IPR036388">
    <property type="entry name" value="WH-like_DNA-bd_sf"/>
</dbReference>
<dbReference type="OrthoDB" id="9810372at2"/>
<dbReference type="PANTHER" id="PTHR18964:SF149">
    <property type="entry name" value="BIFUNCTIONAL UDP-N-ACETYLGLUCOSAMINE 2-EPIMERASE_N-ACETYLMANNOSAMINE KINASE"/>
    <property type="match status" value="1"/>
</dbReference>
<accession>G0L149</accession>
<dbReference type="InterPro" id="IPR043129">
    <property type="entry name" value="ATPase_NBD"/>
</dbReference>
<dbReference type="EMBL" id="FP476056">
    <property type="protein sequence ID" value="CAZ97639.1"/>
    <property type="molecule type" value="Genomic_DNA"/>
</dbReference>
<dbReference type="AlphaFoldDB" id="G0L149"/>
<proteinExistence type="inferred from homology"/>
<dbReference type="KEGG" id="zga:ZOBELLIA_3501"/>
<dbReference type="STRING" id="63186.ZOBELLIA_3501"/>
<dbReference type="Pfam" id="PF01047">
    <property type="entry name" value="MarR"/>
    <property type="match status" value="1"/>
</dbReference>
<dbReference type="InterPro" id="IPR036390">
    <property type="entry name" value="WH_DNA-bd_sf"/>
</dbReference>
<dbReference type="Pfam" id="PF00480">
    <property type="entry name" value="ROK"/>
    <property type="match status" value="1"/>
</dbReference>
<dbReference type="SUPFAM" id="SSF46785">
    <property type="entry name" value="Winged helix' DNA-binding domain"/>
    <property type="match status" value="1"/>
</dbReference>
<name>G0L149_ZOBGA</name>
<dbReference type="PANTHER" id="PTHR18964">
    <property type="entry name" value="ROK (REPRESSOR, ORF, KINASE) FAMILY"/>
    <property type="match status" value="1"/>
</dbReference>
<evidence type="ECO:0000256" key="1">
    <source>
        <dbReference type="ARBA" id="ARBA00006479"/>
    </source>
</evidence>
<keyword evidence="4" id="KW-1185">Reference proteome</keyword>
<organism evidence="3 4">
    <name type="scientific">Zobellia galactanivorans (strain DSM 12802 / CCUG 47099 / CIP 106680 / NCIMB 13871 / Dsij)</name>
    <dbReference type="NCBI Taxonomy" id="63186"/>
    <lineage>
        <taxon>Bacteria</taxon>
        <taxon>Pseudomonadati</taxon>
        <taxon>Bacteroidota</taxon>
        <taxon>Flavobacteriia</taxon>
        <taxon>Flavobacteriales</taxon>
        <taxon>Flavobacteriaceae</taxon>
        <taxon>Zobellia</taxon>
    </lineage>
</organism>
<dbReference type="Gene3D" id="3.30.420.40">
    <property type="match status" value="2"/>
</dbReference>
<evidence type="ECO:0000259" key="2">
    <source>
        <dbReference type="Pfam" id="PF01047"/>
    </source>
</evidence>
<feature type="domain" description="HTH marR-type" evidence="2">
    <location>
        <begin position="20"/>
        <end position="57"/>
    </location>
</feature>
<gene>
    <name evidence="3" type="ordered locus">zobellia_3501</name>
</gene>
<evidence type="ECO:0000313" key="4">
    <source>
        <dbReference type="Proteomes" id="UP000008898"/>
    </source>
</evidence>
<dbReference type="Gene3D" id="1.10.10.10">
    <property type="entry name" value="Winged helix-like DNA-binding domain superfamily/Winged helix DNA-binding domain"/>
    <property type="match status" value="1"/>
</dbReference>
<dbReference type="GO" id="GO:0003700">
    <property type="term" value="F:DNA-binding transcription factor activity"/>
    <property type="evidence" value="ECO:0007669"/>
    <property type="project" value="InterPro"/>
</dbReference>
<comment type="similarity">
    <text evidence="1">Belongs to the ROK (NagC/XylR) family.</text>
</comment>
<reference evidence="4" key="1">
    <citation type="submission" date="2009-07" db="EMBL/GenBank/DDBJ databases">
        <title>Complete genome sequence of Zobellia galactanivorans Dsij.</title>
        <authorList>
            <consortium name="Genoscope - CEA"/>
        </authorList>
    </citation>
    <scope>NUCLEOTIDE SEQUENCE [LARGE SCALE GENOMIC DNA]</scope>
    <source>
        <strain evidence="4">DSM 12802 / CCUG 47099 / CIP 106680 / NCIMB 13871 / Dsij</strain>
    </source>
</reference>
<dbReference type="InterPro" id="IPR000600">
    <property type="entry name" value="ROK"/>
</dbReference>
<dbReference type="RefSeq" id="WP_013994829.1">
    <property type="nucleotide sequence ID" value="NC_015844.1"/>
</dbReference>
<protein>
    <submittedName>
        <fullName evidence="3">ROK-type transcriptional repressor</fullName>
    </submittedName>
</protein>
<dbReference type="InterPro" id="IPR000835">
    <property type="entry name" value="HTH_MarR-typ"/>
</dbReference>
<dbReference type="HOGENOM" id="CLU_036604_13_5_10"/>
<dbReference type="Proteomes" id="UP000008898">
    <property type="component" value="Chromosome"/>
</dbReference>
<sequence length="411" mass="44352">MKKEYSKMDVSLLHLANKKVVLRLIKDHDEISRSVLAKKSGLTPPSITRIVDELITKDQLVKSLGVGDSSGGRPPLIVKFKNQNNLIIGIDLGATYIRGCLVDLNANFISEIQVPTELEKGFYSIIDKMIKVVNKLKARKEPDAKIWGVGIGVAGLVNSETGIIESSPDFQWSHIDLRKELEDQMDLPFFYDNSTRLMALGELKMGLKSHQKNFAVINIGYGIASGLVVEGNLLKGYSGFAGEFGHISVDTDSEVQCKCGMYGCLEALASGRRIASLGKLALANGSSGLLEKLSMGKEELITAELVAKAAKKGDEASLKIYEEVAEYLCKGIGTIANLLNPETVYVGGGVSLSGDLLFDLIEKKKGKYLLPASSNVAIRPSTFGDQATSIGAVSLILEKVLNLELSSLEEG</sequence>
<dbReference type="SUPFAM" id="SSF53067">
    <property type="entry name" value="Actin-like ATPase domain"/>
    <property type="match status" value="1"/>
</dbReference>
<evidence type="ECO:0000313" key="3">
    <source>
        <dbReference type="EMBL" id="CAZ97639.1"/>
    </source>
</evidence>